<evidence type="ECO:0000259" key="1">
    <source>
        <dbReference type="Pfam" id="PF13186"/>
    </source>
</evidence>
<dbReference type="SUPFAM" id="SSF102114">
    <property type="entry name" value="Radical SAM enzymes"/>
    <property type="match status" value="1"/>
</dbReference>
<name>A0A383C121_9ZZZZ</name>
<proteinExistence type="predicted"/>
<evidence type="ECO:0000313" key="2">
    <source>
        <dbReference type="EMBL" id="SVE25769.1"/>
    </source>
</evidence>
<gene>
    <name evidence="2" type="ORF">METZ01_LOCUS478623</name>
</gene>
<organism evidence="2">
    <name type="scientific">marine metagenome</name>
    <dbReference type="NCBI Taxonomy" id="408172"/>
    <lineage>
        <taxon>unclassified sequences</taxon>
        <taxon>metagenomes</taxon>
        <taxon>ecological metagenomes</taxon>
    </lineage>
</organism>
<feature type="non-terminal residue" evidence="2">
    <location>
        <position position="1"/>
    </location>
</feature>
<protein>
    <recommendedName>
        <fullName evidence="1">4Fe4S-binding SPASM domain-containing protein</fullName>
    </recommendedName>
</protein>
<dbReference type="EMBL" id="UINC01204857">
    <property type="protein sequence ID" value="SVE25769.1"/>
    <property type="molecule type" value="Genomic_DNA"/>
</dbReference>
<sequence>LKHVQEVGMDPYLNITMGHYNAFDPAFEELIKYSKDNKYKTLINIAVPAGMWSQLSEIMLDDKDREHLYKLRKEYKNLVRNIWNPFDKTHEKSIGCTTINRIYITPLGDVLACPYVHIKIGNVLEQPLKEIVDYGFSIKHFNEHSPICLAGENKEFVTKFMSKPGQSIFRPPHAKDIFPKEDFLDSKDVKVHVHS</sequence>
<dbReference type="InterPro" id="IPR058240">
    <property type="entry name" value="rSAM_sf"/>
</dbReference>
<dbReference type="AlphaFoldDB" id="A0A383C121"/>
<dbReference type="InterPro" id="IPR023885">
    <property type="entry name" value="4Fe4S-binding_SPASM_dom"/>
</dbReference>
<reference evidence="2" key="1">
    <citation type="submission" date="2018-05" db="EMBL/GenBank/DDBJ databases">
        <authorList>
            <person name="Lanie J.A."/>
            <person name="Ng W.-L."/>
            <person name="Kazmierczak K.M."/>
            <person name="Andrzejewski T.M."/>
            <person name="Davidsen T.M."/>
            <person name="Wayne K.J."/>
            <person name="Tettelin H."/>
            <person name="Glass J.I."/>
            <person name="Rusch D."/>
            <person name="Podicherti R."/>
            <person name="Tsui H.-C.T."/>
            <person name="Winkler M.E."/>
        </authorList>
    </citation>
    <scope>NUCLEOTIDE SEQUENCE</scope>
</reference>
<dbReference type="InterPro" id="IPR013785">
    <property type="entry name" value="Aldolase_TIM"/>
</dbReference>
<dbReference type="Gene3D" id="3.20.20.70">
    <property type="entry name" value="Aldolase class I"/>
    <property type="match status" value="1"/>
</dbReference>
<accession>A0A383C121</accession>
<dbReference type="Pfam" id="PF13186">
    <property type="entry name" value="SPASM"/>
    <property type="match status" value="1"/>
</dbReference>
<feature type="domain" description="4Fe4S-binding SPASM" evidence="1">
    <location>
        <begin position="100"/>
        <end position="134"/>
    </location>
</feature>